<feature type="region of interest" description="Disordered" evidence="2">
    <location>
        <begin position="325"/>
        <end position="465"/>
    </location>
</feature>
<gene>
    <name evidence="4" type="primary">ppp1r15b</name>
</gene>
<dbReference type="GO" id="GO:0005783">
    <property type="term" value="C:endoplasmic reticulum"/>
    <property type="evidence" value="ECO:0007669"/>
    <property type="project" value="TreeGrafter"/>
</dbReference>
<feature type="domain" description="Protein phosphatase 1 regulatory subunit 15A/B C-terminal" evidence="3">
    <location>
        <begin position="178"/>
        <end position="256"/>
    </location>
</feature>
<evidence type="ECO:0000313" key="5">
    <source>
        <dbReference type="Proteomes" id="UP000694546"/>
    </source>
</evidence>
<reference evidence="4" key="1">
    <citation type="submission" date="2025-08" db="UniProtKB">
        <authorList>
            <consortium name="Ensembl"/>
        </authorList>
    </citation>
    <scope>IDENTIFICATION</scope>
</reference>
<organism evidence="4 5">
    <name type="scientific">Gadus morhua</name>
    <name type="common">Atlantic cod</name>
    <dbReference type="NCBI Taxonomy" id="8049"/>
    <lineage>
        <taxon>Eukaryota</taxon>
        <taxon>Metazoa</taxon>
        <taxon>Chordata</taxon>
        <taxon>Craniata</taxon>
        <taxon>Vertebrata</taxon>
        <taxon>Euteleostomi</taxon>
        <taxon>Actinopterygii</taxon>
        <taxon>Neopterygii</taxon>
        <taxon>Teleostei</taxon>
        <taxon>Neoteleostei</taxon>
        <taxon>Acanthomorphata</taxon>
        <taxon>Zeiogadaria</taxon>
        <taxon>Gadariae</taxon>
        <taxon>Gadiformes</taxon>
        <taxon>Gadoidei</taxon>
        <taxon>Gadidae</taxon>
        <taxon>Gadus</taxon>
    </lineage>
</organism>
<accession>A0A8C5ABL6</accession>
<reference evidence="4" key="2">
    <citation type="submission" date="2025-09" db="UniProtKB">
        <authorList>
            <consortium name="Ensembl"/>
        </authorList>
    </citation>
    <scope>IDENTIFICATION</scope>
</reference>
<keyword evidence="5" id="KW-1185">Reference proteome</keyword>
<feature type="compositionally biased region" description="Basic and acidic residues" evidence="2">
    <location>
        <begin position="189"/>
        <end position="199"/>
    </location>
</feature>
<dbReference type="GO" id="GO:0000164">
    <property type="term" value="C:protein phosphatase type 1 complex"/>
    <property type="evidence" value="ECO:0007669"/>
    <property type="project" value="TreeGrafter"/>
</dbReference>
<dbReference type="OMA" id="IGHCFTQ"/>
<dbReference type="GO" id="GO:0019888">
    <property type="term" value="F:protein phosphatase regulator activity"/>
    <property type="evidence" value="ECO:0007669"/>
    <property type="project" value="TreeGrafter"/>
</dbReference>
<proteinExistence type="inferred from homology"/>
<dbReference type="AlphaFoldDB" id="A0A8C5ABL6"/>
<dbReference type="GeneTree" id="ENSGT00940000154404"/>
<feature type="region of interest" description="Disordered" evidence="2">
    <location>
        <begin position="244"/>
        <end position="312"/>
    </location>
</feature>
<evidence type="ECO:0000256" key="2">
    <source>
        <dbReference type="SAM" id="MobiDB-lite"/>
    </source>
</evidence>
<comment type="similarity">
    <text evidence="1">Belongs to the PPP1R15 family.</text>
</comment>
<feature type="compositionally biased region" description="Low complexity" evidence="2">
    <location>
        <begin position="175"/>
        <end position="184"/>
    </location>
</feature>
<feature type="region of interest" description="Disordered" evidence="2">
    <location>
        <begin position="175"/>
        <end position="218"/>
    </location>
</feature>
<dbReference type="GO" id="GO:0051246">
    <property type="term" value="P:regulation of protein metabolic process"/>
    <property type="evidence" value="ECO:0007669"/>
    <property type="project" value="UniProtKB-ARBA"/>
</dbReference>
<name>A0A8C5ABL6_GADMO</name>
<dbReference type="InterPro" id="IPR051254">
    <property type="entry name" value="PPP1R15"/>
</dbReference>
<dbReference type="OrthoDB" id="5976067at2759"/>
<feature type="domain" description="Protein phosphatase 1 regulatory subunit 15A/B C-terminal" evidence="3">
    <location>
        <begin position="491"/>
        <end position="532"/>
    </location>
</feature>
<sequence length="540" mass="58885">MTTVGDSGRVSNPSAMEGFGTSGRALLPWTRHLLGAVWDQVCTLLQVLYISFMSVFQLFRLEVHLRITDETGQRVGHLGATSPADSFLFSSLFDGDNGVMVGGSNPLSTFCGDEGFPGGGAEALLSSLRADELCCGMVDDFVSIATGKEDGLFVGTHPSWKVGFSGDWNIFASGADASDSSRSGAGEGLKQELAEEERSPQWSSEEDQSQGDWDSEESRALWDSLAKSSDPYNPFYFSACLSTNTTTGKTPQEARSARDPDPVSGSQKGEEPSRPPGLTVWGSRSDSESSWGGSEGSCADPDPEESERLWEFFSKPLDPYNPLFFTACAASEPPPGLPPPSPTSPSARWSSEEEEEEEEDQLWKSLGQSGDPFHPLNFTACLQSPAPRLSPGPGVDLPDPSEILPEQSAPPPGEGGFLVPKQPRVPRPVLPERPRACAPRPPTPRLPWTRPSGAPGPSAPECRLGPRSQKQVRFSPVVHLHVMHSWPFARQACRKGPWEEMVRDRDRFHRRIVDVEKAIGHCFTQQHRERIRTDLDSILI</sequence>
<dbReference type="PANTHER" id="PTHR16489:SF11">
    <property type="entry name" value="PROTEIN PHOSPHATASE 1 REGULATORY SUBUNIT 15B"/>
    <property type="match status" value="1"/>
</dbReference>
<feature type="compositionally biased region" description="Acidic residues" evidence="2">
    <location>
        <begin position="204"/>
        <end position="215"/>
    </location>
</feature>
<feature type="compositionally biased region" description="Pro residues" evidence="2">
    <location>
        <begin position="332"/>
        <end position="343"/>
    </location>
</feature>
<evidence type="ECO:0000313" key="4">
    <source>
        <dbReference type="Ensembl" id="ENSGMOP00000029001.1"/>
    </source>
</evidence>
<evidence type="ECO:0000256" key="1">
    <source>
        <dbReference type="ARBA" id="ARBA00010161"/>
    </source>
</evidence>
<dbReference type="Ensembl" id="ENSGMOT00000034055.1">
    <property type="protein sequence ID" value="ENSGMOP00000029001.1"/>
    <property type="gene ID" value="ENSGMOG00000024001.1"/>
</dbReference>
<dbReference type="GO" id="GO:0034976">
    <property type="term" value="P:response to endoplasmic reticulum stress"/>
    <property type="evidence" value="ECO:0007669"/>
    <property type="project" value="TreeGrafter"/>
</dbReference>
<protein>
    <submittedName>
        <fullName evidence="4">Protein phosphatase 1, regulatory subunit 15B</fullName>
    </submittedName>
</protein>
<dbReference type="Pfam" id="PF10488">
    <property type="entry name" value="PP1c_bdg"/>
    <property type="match status" value="2"/>
</dbReference>
<dbReference type="PANTHER" id="PTHR16489">
    <property type="entry name" value="GH11727P"/>
    <property type="match status" value="1"/>
</dbReference>
<evidence type="ECO:0000259" key="3">
    <source>
        <dbReference type="Pfam" id="PF10488"/>
    </source>
</evidence>
<dbReference type="InterPro" id="IPR019523">
    <property type="entry name" value="Prot_Pase1_reg-su15A/B_C"/>
</dbReference>
<dbReference type="Proteomes" id="UP000694546">
    <property type="component" value="Chromosome 9"/>
</dbReference>
<feature type="compositionally biased region" description="Low complexity" evidence="2">
    <location>
        <begin position="281"/>
        <end position="292"/>
    </location>
</feature>